<proteinExistence type="predicted"/>
<dbReference type="AlphaFoldDB" id="S3ZFF9"/>
<dbReference type="EMBL" id="AOPZ01000316">
    <property type="protein sequence ID" value="EPH41389.1"/>
    <property type="molecule type" value="Genomic_DNA"/>
</dbReference>
<evidence type="ECO:0000313" key="1">
    <source>
        <dbReference type="EMBL" id="EPH41389.1"/>
    </source>
</evidence>
<gene>
    <name evidence="1" type="ORF">STRAU_5625</name>
</gene>
<comment type="caution">
    <text evidence="1">The sequence shown here is derived from an EMBL/GenBank/DDBJ whole genome shotgun (WGS) entry which is preliminary data.</text>
</comment>
<dbReference type="PATRIC" id="fig|1286094.4.peg.5553"/>
<accession>S3ZFF9</accession>
<protein>
    <submittedName>
        <fullName evidence="1">Uncharacterized protein</fullName>
    </submittedName>
</protein>
<keyword evidence="2" id="KW-1185">Reference proteome</keyword>
<reference evidence="1 2" key="1">
    <citation type="submission" date="2013-02" db="EMBL/GenBank/DDBJ databases">
        <title>Draft Genome Sequence of Streptomyces aurantiacus, Which Produces Setomimycin.</title>
        <authorList>
            <person name="Gruening B.A."/>
            <person name="Praeg A."/>
            <person name="Erxleben A."/>
            <person name="Guenther S."/>
            <person name="Mueller M."/>
        </authorList>
    </citation>
    <scope>NUCLEOTIDE SEQUENCE [LARGE SCALE GENOMIC DNA]</scope>
    <source>
        <strain evidence="1 2">JA 4570</strain>
    </source>
</reference>
<evidence type="ECO:0000313" key="2">
    <source>
        <dbReference type="Proteomes" id="UP000014629"/>
    </source>
</evidence>
<organism evidence="1 2">
    <name type="scientific">Streptomyces aurantiacus JA 4570</name>
    <dbReference type="NCBI Taxonomy" id="1286094"/>
    <lineage>
        <taxon>Bacteria</taxon>
        <taxon>Bacillati</taxon>
        <taxon>Actinomycetota</taxon>
        <taxon>Actinomycetes</taxon>
        <taxon>Kitasatosporales</taxon>
        <taxon>Streptomycetaceae</taxon>
        <taxon>Streptomyces</taxon>
        <taxon>Streptomyces aurantiacus group</taxon>
    </lineage>
</organism>
<dbReference type="Proteomes" id="UP000014629">
    <property type="component" value="Unassembled WGS sequence"/>
</dbReference>
<sequence length="68" mass="7609">MEVDLTAEPFTCMCLGDVRFTVRGELGIVLGVLSHHLGGGLDWHRWHGQLPLLRPGELTKWLISRGVM</sequence>
<name>S3ZFF9_9ACTN</name>